<sequence length="165" mass="18409">MGLNGRTIASLIIIVFGPTNYTSILSESLRIGRISEIRTFAGIKPVPTASGATGSPRKILLAGIDEIHCFLLSLHFRALQPFQKSIDKACYCKIEPRSSRKGLFSRHLHPMHQVMGIQEPQLCKSSYLVFCIWERKHYFDSFGLTRLDIRAQSGASITVQFTVPG</sequence>
<keyword evidence="2" id="KW-1185">Reference proteome</keyword>
<dbReference type="AlphaFoldDB" id="A0AAD2EBJ8"/>
<proteinExistence type="predicted"/>
<accession>A0AAD2EBJ8</accession>
<protein>
    <submittedName>
        <fullName evidence="1">Uncharacterized protein</fullName>
    </submittedName>
</protein>
<name>A0AAD2EBJ8_9LAMI</name>
<evidence type="ECO:0000313" key="1">
    <source>
        <dbReference type="EMBL" id="CAI9785967.1"/>
    </source>
</evidence>
<reference evidence="1" key="1">
    <citation type="submission" date="2023-05" db="EMBL/GenBank/DDBJ databases">
        <authorList>
            <person name="Huff M."/>
        </authorList>
    </citation>
    <scope>NUCLEOTIDE SEQUENCE</scope>
</reference>
<organism evidence="1 2">
    <name type="scientific">Fraxinus pennsylvanica</name>
    <dbReference type="NCBI Taxonomy" id="56036"/>
    <lineage>
        <taxon>Eukaryota</taxon>
        <taxon>Viridiplantae</taxon>
        <taxon>Streptophyta</taxon>
        <taxon>Embryophyta</taxon>
        <taxon>Tracheophyta</taxon>
        <taxon>Spermatophyta</taxon>
        <taxon>Magnoliopsida</taxon>
        <taxon>eudicotyledons</taxon>
        <taxon>Gunneridae</taxon>
        <taxon>Pentapetalae</taxon>
        <taxon>asterids</taxon>
        <taxon>lamiids</taxon>
        <taxon>Lamiales</taxon>
        <taxon>Oleaceae</taxon>
        <taxon>Oleeae</taxon>
        <taxon>Fraxinus</taxon>
    </lineage>
</organism>
<dbReference type="EMBL" id="OU503057">
    <property type="protein sequence ID" value="CAI9785967.1"/>
    <property type="molecule type" value="Genomic_DNA"/>
</dbReference>
<dbReference type="Proteomes" id="UP000834106">
    <property type="component" value="Chromosome 22"/>
</dbReference>
<gene>
    <name evidence="1" type="ORF">FPE_LOCUS33397</name>
</gene>
<evidence type="ECO:0000313" key="2">
    <source>
        <dbReference type="Proteomes" id="UP000834106"/>
    </source>
</evidence>